<dbReference type="EMBL" id="JBJUIK010000015">
    <property type="protein sequence ID" value="KAL3502937.1"/>
    <property type="molecule type" value="Genomic_DNA"/>
</dbReference>
<feature type="compositionally biased region" description="Basic and acidic residues" evidence="1">
    <location>
        <begin position="48"/>
        <end position="59"/>
    </location>
</feature>
<proteinExistence type="predicted"/>
<organism evidence="2 3">
    <name type="scientific">Cinchona calisaya</name>
    <dbReference type="NCBI Taxonomy" id="153742"/>
    <lineage>
        <taxon>Eukaryota</taxon>
        <taxon>Viridiplantae</taxon>
        <taxon>Streptophyta</taxon>
        <taxon>Embryophyta</taxon>
        <taxon>Tracheophyta</taxon>
        <taxon>Spermatophyta</taxon>
        <taxon>Magnoliopsida</taxon>
        <taxon>eudicotyledons</taxon>
        <taxon>Gunneridae</taxon>
        <taxon>Pentapetalae</taxon>
        <taxon>asterids</taxon>
        <taxon>lamiids</taxon>
        <taxon>Gentianales</taxon>
        <taxon>Rubiaceae</taxon>
        <taxon>Cinchonoideae</taxon>
        <taxon>Cinchoneae</taxon>
        <taxon>Cinchona</taxon>
    </lineage>
</organism>
<keyword evidence="3" id="KW-1185">Reference proteome</keyword>
<protein>
    <submittedName>
        <fullName evidence="2">Uncharacterized protein</fullName>
    </submittedName>
</protein>
<dbReference type="Proteomes" id="UP001630127">
    <property type="component" value="Unassembled WGS sequence"/>
</dbReference>
<feature type="compositionally biased region" description="Basic residues" evidence="1">
    <location>
        <begin position="1"/>
        <end position="21"/>
    </location>
</feature>
<dbReference type="AlphaFoldDB" id="A0ABD2YAQ3"/>
<feature type="compositionally biased region" description="Basic and acidic residues" evidence="1">
    <location>
        <begin position="27"/>
        <end position="37"/>
    </location>
</feature>
<name>A0ABD2YAQ3_9GENT</name>
<evidence type="ECO:0000313" key="2">
    <source>
        <dbReference type="EMBL" id="KAL3502937.1"/>
    </source>
</evidence>
<evidence type="ECO:0000256" key="1">
    <source>
        <dbReference type="SAM" id="MobiDB-lite"/>
    </source>
</evidence>
<gene>
    <name evidence="2" type="ORF">ACH5RR_037386</name>
</gene>
<sequence>MASGKGRRVDRRWGKGRRMGKAGKLTGEMKGKEREWLTGEEGGVLEGRLGKRSADEPKQKFRKNKKQKDKETNFVLVPTNDP</sequence>
<comment type="caution">
    <text evidence="2">The sequence shown here is derived from an EMBL/GenBank/DDBJ whole genome shotgun (WGS) entry which is preliminary data.</text>
</comment>
<accession>A0ABD2YAQ3</accession>
<evidence type="ECO:0000313" key="3">
    <source>
        <dbReference type="Proteomes" id="UP001630127"/>
    </source>
</evidence>
<reference evidence="2 3" key="1">
    <citation type="submission" date="2024-11" db="EMBL/GenBank/DDBJ databases">
        <title>A near-complete genome assembly of Cinchona calisaya.</title>
        <authorList>
            <person name="Lian D.C."/>
            <person name="Zhao X.W."/>
            <person name="Wei L."/>
        </authorList>
    </citation>
    <scope>NUCLEOTIDE SEQUENCE [LARGE SCALE GENOMIC DNA]</scope>
    <source>
        <tissue evidence="2">Nenye</tissue>
    </source>
</reference>
<feature type="region of interest" description="Disordered" evidence="1">
    <location>
        <begin position="1"/>
        <end position="82"/>
    </location>
</feature>